<comment type="caution">
    <text evidence="11">Lacks conserved residue(s) required for the propagation of feature annotation.</text>
</comment>
<evidence type="ECO:0000256" key="10">
    <source>
        <dbReference type="ARBA" id="ARBA00023303"/>
    </source>
</evidence>
<dbReference type="InterPro" id="IPR006028">
    <property type="entry name" value="GABAA/Glycine_rcpt"/>
</dbReference>
<dbReference type="Pfam" id="PF02931">
    <property type="entry name" value="Neur_chan_LBD"/>
    <property type="match status" value="1"/>
</dbReference>
<evidence type="ECO:0000256" key="6">
    <source>
        <dbReference type="ARBA" id="ARBA00022729"/>
    </source>
</evidence>
<dbReference type="CDD" id="cd18987">
    <property type="entry name" value="LGIC_ECD_anion"/>
    <property type="match status" value="1"/>
</dbReference>
<dbReference type="GO" id="GO:0004888">
    <property type="term" value="F:transmembrane signaling receptor activity"/>
    <property type="evidence" value="ECO:0007669"/>
    <property type="project" value="InterPro"/>
</dbReference>
<evidence type="ECO:0000256" key="9">
    <source>
        <dbReference type="ARBA" id="ARBA00023136"/>
    </source>
</evidence>
<evidence type="ECO:0000313" key="13">
    <source>
        <dbReference type="EMBL" id="EEN45145.1"/>
    </source>
</evidence>
<evidence type="ECO:0000256" key="8">
    <source>
        <dbReference type="ARBA" id="ARBA00023065"/>
    </source>
</evidence>
<name>C3ZQU9_BRAFL</name>
<dbReference type="Gene3D" id="1.20.58.390">
    <property type="entry name" value="Neurotransmitter-gated ion-channel transmembrane domain"/>
    <property type="match status" value="1"/>
</dbReference>
<dbReference type="InterPro" id="IPR036719">
    <property type="entry name" value="Neuro-gated_channel_TM_sf"/>
</dbReference>
<dbReference type="PANTHER" id="PTHR18945">
    <property type="entry name" value="NEUROTRANSMITTER GATED ION CHANNEL"/>
    <property type="match status" value="1"/>
</dbReference>
<keyword evidence="6" id="KW-0732">Signal</keyword>
<dbReference type="SUPFAM" id="SSF63712">
    <property type="entry name" value="Nicotinic receptor ligand binding domain-like"/>
    <property type="match status" value="1"/>
</dbReference>
<accession>C3ZQU9</accession>
<dbReference type="InParanoid" id="C3ZQU9"/>
<dbReference type="PRINTS" id="PR00253">
    <property type="entry name" value="GABAARECEPTR"/>
</dbReference>
<evidence type="ECO:0000256" key="2">
    <source>
        <dbReference type="ARBA" id="ARBA00004236"/>
    </source>
</evidence>
<evidence type="ECO:0000256" key="7">
    <source>
        <dbReference type="ARBA" id="ARBA00022989"/>
    </source>
</evidence>
<comment type="similarity">
    <text evidence="11">Belongs to the ligand-gated ion channel (TC 1.A.9) family.</text>
</comment>
<keyword evidence="8 11" id="KW-0406">Ion transport</keyword>
<protein>
    <recommendedName>
        <fullName evidence="12">Neurotransmitter-gated ion-channel ligand-binding domain-containing protein</fullName>
    </recommendedName>
</protein>
<feature type="transmembrane region" description="Helical" evidence="11">
    <location>
        <begin position="249"/>
        <end position="271"/>
    </location>
</feature>
<sequence>MRPGYGGDEPVEVKVSMFITDIVMDGFKPVLTVTMYVRQHWQDDRLGFQTNDSRSISLSGEDVDLIWTPDLFFTNLVDGFVQDVFQDNVMIRISPNGRVLLSQRVSVDVRCPLNMQRFPADTQVCSFNLESYSLTKNDIALMWMDGDPINVDTDLGIPQFNLSTINTSTRQNAFSTGVYQKLAASLTFRRNMGGHVVMFQIPSILLVISSWISFWLPIRFAHARMLIGILLLLDKRKHKCQIVLNHTQVAYMTLMDVWMAIDTALIFLAILETVAV</sequence>
<dbReference type="AlphaFoldDB" id="C3ZQU9"/>
<dbReference type="eggNOG" id="KOG3643">
    <property type="taxonomic scope" value="Eukaryota"/>
</dbReference>
<dbReference type="InterPro" id="IPR036734">
    <property type="entry name" value="Neur_chan_lig-bd_sf"/>
</dbReference>
<dbReference type="InterPro" id="IPR006202">
    <property type="entry name" value="Neur_chan_lig-bd"/>
</dbReference>
<feature type="non-terminal residue" evidence="13">
    <location>
        <position position="276"/>
    </location>
</feature>
<evidence type="ECO:0000256" key="3">
    <source>
        <dbReference type="ARBA" id="ARBA00022448"/>
    </source>
</evidence>
<keyword evidence="9 11" id="KW-0472">Membrane</keyword>
<dbReference type="InterPro" id="IPR038050">
    <property type="entry name" value="Neuro_actylchol_rec"/>
</dbReference>
<organism>
    <name type="scientific">Branchiostoma floridae</name>
    <name type="common">Florida lancelet</name>
    <name type="synonym">Amphioxus</name>
    <dbReference type="NCBI Taxonomy" id="7739"/>
    <lineage>
        <taxon>Eukaryota</taxon>
        <taxon>Metazoa</taxon>
        <taxon>Chordata</taxon>
        <taxon>Cephalochordata</taxon>
        <taxon>Leptocardii</taxon>
        <taxon>Amphioxiformes</taxon>
        <taxon>Branchiostomatidae</taxon>
        <taxon>Branchiostoma</taxon>
    </lineage>
</organism>
<feature type="domain" description="Neurotransmitter-gated ion-channel ligand-binding" evidence="12">
    <location>
        <begin position="2"/>
        <end position="192"/>
    </location>
</feature>
<dbReference type="InterPro" id="IPR018000">
    <property type="entry name" value="Neurotransmitter_ion_chnl_CS"/>
</dbReference>
<dbReference type="PRINTS" id="PR00252">
    <property type="entry name" value="NRIONCHANNEL"/>
</dbReference>
<evidence type="ECO:0000256" key="11">
    <source>
        <dbReference type="RuleBase" id="RU000687"/>
    </source>
</evidence>
<dbReference type="PROSITE" id="PS00236">
    <property type="entry name" value="NEUROTR_ION_CHANNEL"/>
    <property type="match status" value="1"/>
</dbReference>
<comment type="subcellular location">
    <subcellularLocation>
        <location evidence="2">Cell membrane</location>
    </subcellularLocation>
    <subcellularLocation>
        <location evidence="1">Membrane</location>
        <topology evidence="1">Multi-pass membrane protein</topology>
    </subcellularLocation>
</comment>
<reference evidence="13" key="1">
    <citation type="journal article" date="2008" name="Nature">
        <title>The amphioxus genome and the evolution of the chordate karyotype.</title>
        <authorList>
            <consortium name="US DOE Joint Genome Institute (JGI-PGF)"/>
            <person name="Putnam N.H."/>
            <person name="Butts T."/>
            <person name="Ferrier D.E.K."/>
            <person name="Furlong R.F."/>
            <person name="Hellsten U."/>
            <person name="Kawashima T."/>
            <person name="Robinson-Rechavi M."/>
            <person name="Shoguchi E."/>
            <person name="Terry A."/>
            <person name="Yu J.-K."/>
            <person name="Benito-Gutierrez E.L."/>
            <person name="Dubchak I."/>
            <person name="Garcia-Fernandez J."/>
            <person name="Gibson-Brown J.J."/>
            <person name="Grigoriev I.V."/>
            <person name="Horton A.C."/>
            <person name="de Jong P.J."/>
            <person name="Jurka J."/>
            <person name="Kapitonov V.V."/>
            <person name="Kohara Y."/>
            <person name="Kuroki Y."/>
            <person name="Lindquist E."/>
            <person name="Lucas S."/>
            <person name="Osoegawa K."/>
            <person name="Pennacchio L.A."/>
            <person name="Salamov A.A."/>
            <person name="Satou Y."/>
            <person name="Sauka-Spengler T."/>
            <person name="Schmutz J."/>
            <person name="Shin-I T."/>
            <person name="Toyoda A."/>
            <person name="Bronner-Fraser M."/>
            <person name="Fujiyama A."/>
            <person name="Holland L.Z."/>
            <person name="Holland P.W.H."/>
            <person name="Satoh N."/>
            <person name="Rokhsar D.S."/>
        </authorList>
    </citation>
    <scope>NUCLEOTIDE SEQUENCE [LARGE SCALE GENOMIC DNA]</scope>
    <source>
        <strain evidence="13">S238N-H82</strain>
        <tissue evidence="13">Testes</tissue>
    </source>
</reference>
<keyword evidence="7 11" id="KW-1133">Transmembrane helix</keyword>
<dbReference type="FunFam" id="2.70.170.10:FF:000045">
    <property type="entry name" value="Predicted protein"/>
    <property type="match status" value="1"/>
</dbReference>
<dbReference type="FunFam" id="1.20.58.390:FF:000197">
    <property type="entry name" value="Glutamate-gated chloride channel, putative"/>
    <property type="match status" value="1"/>
</dbReference>
<gene>
    <name evidence="13" type="ORF">BRAFLDRAFT_278847</name>
</gene>
<keyword evidence="3 11" id="KW-0813">Transport</keyword>
<dbReference type="SUPFAM" id="SSF90112">
    <property type="entry name" value="Neurotransmitter-gated ion-channel transmembrane pore"/>
    <property type="match status" value="1"/>
</dbReference>
<evidence type="ECO:0000256" key="1">
    <source>
        <dbReference type="ARBA" id="ARBA00004141"/>
    </source>
</evidence>
<dbReference type="GO" id="GO:0005230">
    <property type="term" value="F:extracellular ligand-gated monoatomic ion channel activity"/>
    <property type="evidence" value="ECO:0007669"/>
    <property type="project" value="InterPro"/>
</dbReference>
<dbReference type="EMBL" id="GG666662">
    <property type="protein sequence ID" value="EEN45145.1"/>
    <property type="molecule type" value="Genomic_DNA"/>
</dbReference>
<dbReference type="STRING" id="7739.C3ZQU9"/>
<evidence type="ECO:0000259" key="12">
    <source>
        <dbReference type="Pfam" id="PF02931"/>
    </source>
</evidence>
<evidence type="ECO:0000256" key="5">
    <source>
        <dbReference type="ARBA" id="ARBA00022692"/>
    </source>
</evidence>
<keyword evidence="10 11" id="KW-0407">Ion channel</keyword>
<dbReference type="Gene3D" id="2.70.170.10">
    <property type="entry name" value="Neurotransmitter-gated ion-channel ligand-binding domain"/>
    <property type="match status" value="1"/>
</dbReference>
<keyword evidence="4" id="KW-1003">Cell membrane</keyword>
<keyword evidence="5 11" id="KW-0812">Transmembrane</keyword>
<dbReference type="InterPro" id="IPR006201">
    <property type="entry name" value="Neur_channel"/>
</dbReference>
<proteinExistence type="inferred from homology"/>
<evidence type="ECO:0000256" key="4">
    <source>
        <dbReference type="ARBA" id="ARBA00022475"/>
    </source>
</evidence>
<dbReference type="GO" id="GO:0005886">
    <property type="term" value="C:plasma membrane"/>
    <property type="evidence" value="ECO:0007669"/>
    <property type="project" value="UniProtKB-SubCell"/>
</dbReference>
<feature type="transmembrane region" description="Helical" evidence="11">
    <location>
        <begin position="191"/>
        <end position="208"/>
    </location>
</feature>